<evidence type="ECO:0000313" key="2">
    <source>
        <dbReference type="EMBL" id="TXS91094.1"/>
    </source>
</evidence>
<protein>
    <submittedName>
        <fullName evidence="2">Uncharacterized protein</fullName>
    </submittedName>
</protein>
<dbReference type="AlphaFoldDB" id="A0A5C8ZTH7"/>
<sequence>MARQFMSKGARWIGLALTLAMFVFSTWMYLQTGDWVALVFAGGSFGYAIFFMAAKKAGNKEIS</sequence>
<comment type="caution">
    <text evidence="2">The sequence shown here is derived from an EMBL/GenBank/DDBJ whole genome shotgun (WGS) entry which is preliminary data.</text>
</comment>
<proteinExistence type="predicted"/>
<feature type="transmembrane region" description="Helical" evidence="1">
    <location>
        <begin position="35"/>
        <end position="54"/>
    </location>
</feature>
<reference evidence="2 3" key="1">
    <citation type="submission" date="2019-08" db="EMBL/GenBank/DDBJ databases">
        <title>Parahaliea maris sp. nov., isolated from the surface seawater.</title>
        <authorList>
            <person name="Liu Y."/>
        </authorList>
    </citation>
    <scope>NUCLEOTIDE SEQUENCE [LARGE SCALE GENOMIC DNA]</scope>
    <source>
        <strain evidence="2 3">S2-26</strain>
    </source>
</reference>
<keyword evidence="1" id="KW-0472">Membrane</keyword>
<keyword evidence="1" id="KW-1133">Transmembrane helix</keyword>
<keyword evidence="1" id="KW-0812">Transmembrane</keyword>
<gene>
    <name evidence="2" type="ORF">FVW59_12870</name>
</gene>
<name>A0A5C8ZTH7_9GAMM</name>
<accession>A0A5C8ZTH7</accession>
<organism evidence="2 3">
    <name type="scientific">Parahaliea aestuarii</name>
    <dbReference type="NCBI Taxonomy" id="1852021"/>
    <lineage>
        <taxon>Bacteria</taxon>
        <taxon>Pseudomonadati</taxon>
        <taxon>Pseudomonadota</taxon>
        <taxon>Gammaproteobacteria</taxon>
        <taxon>Cellvibrionales</taxon>
        <taxon>Halieaceae</taxon>
        <taxon>Parahaliea</taxon>
    </lineage>
</organism>
<keyword evidence="3" id="KW-1185">Reference proteome</keyword>
<evidence type="ECO:0000313" key="3">
    <source>
        <dbReference type="Proteomes" id="UP000321933"/>
    </source>
</evidence>
<dbReference type="Proteomes" id="UP000321933">
    <property type="component" value="Unassembled WGS sequence"/>
</dbReference>
<evidence type="ECO:0000256" key="1">
    <source>
        <dbReference type="SAM" id="Phobius"/>
    </source>
</evidence>
<dbReference type="EMBL" id="VRYZ01000005">
    <property type="protein sequence ID" value="TXS91094.1"/>
    <property type="molecule type" value="Genomic_DNA"/>
</dbReference>
<feature type="transmembrane region" description="Helical" evidence="1">
    <location>
        <begin position="12"/>
        <end position="29"/>
    </location>
</feature>